<sequence length="82" mass="9333">MRRTKRGVARPVRVFVGIATRDTDRREFPIDASNGFQRVDVLCGYTQAESTDAAKQDDGKTRERSEVKNGCRRRASAYLRRG</sequence>
<gene>
    <name evidence="2" type="ORF">BN2475_90013</name>
</gene>
<evidence type="ECO:0000313" key="2">
    <source>
        <dbReference type="EMBL" id="SIT36426.1"/>
    </source>
</evidence>
<evidence type="ECO:0000256" key="1">
    <source>
        <dbReference type="SAM" id="MobiDB-lite"/>
    </source>
</evidence>
<feature type="compositionally biased region" description="Basic and acidic residues" evidence="1">
    <location>
        <begin position="52"/>
        <end position="69"/>
    </location>
</feature>
<dbReference type="AlphaFoldDB" id="A0A1N7RMU6"/>
<keyword evidence="3" id="KW-1185">Reference proteome</keyword>
<accession>A0A1N7RMU6</accession>
<dbReference type="EMBL" id="CYGX02000009">
    <property type="protein sequence ID" value="SIT36426.1"/>
    <property type="molecule type" value="Genomic_DNA"/>
</dbReference>
<organism evidence="2 3">
    <name type="scientific">Paraburkholderia ribeironis</name>
    <dbReference type="NCBI Taxonomy" id="1247936"/>
    <lineage>
        <taxon>Bacteria</taxon>
        <taxon>Pseudomonadati</taxon>
        <taxon>Pseudomonadota</taxon>
        <taxon>Betaproteobacteria</taxon>
        <taxon>Burkholderiales</taxon>
        <taxon>Burkholderiaceae</taxon>
        <taxon>Paraburkholderia</taxon>
    </lineage>
</organism>
<proteinExistence type="predicted"/>
<dbReference type="STRING" id="1247936.BN2475_90013"/>
<protein>
    <submittedName>
        <fullName evidence="2">Uncharacterized protein</fullName>
    </submittedName>
</protein>
<evidence type="ECO:0000313" key="3">
    <source>
        <dbReference type="Proteomes" id="UP000187012"/>
    </source>
</evidence>
<dbReference type="Proteomes" id="UP000187012">
    <property type="component" value="Unassembled WGS sequence"/>
</dbReference>
<reference evidence="2 3" key="1">
    <citation type="submission" date="2016-12" db="EMBL/GenBank/DDBJ databases">
        <authorList>
            <person name="Song W.-J."/>
            <person name="Kurnit D.M."/>
        </authorList>
    </citation>
    <scope>NUCLEOTIDE SEQUENCE [LARGE SCALE GENOMIC DNA]</scope>
    <source>
        <strain evidence="2 3">STM7296</strain>
    </source>
</reference>
<name>A0A1N7RMU6_9BURK</name>
<feature type="region of interest" description="Disordered" evidence="1">
    <location>
        <begin position="50"/>
        <end position="82"/>
    </location>
</feature>
<feature type="compositionally biased region" description="Basic residues" evidence="1">
    <location>
        <begin position="70"/>
        <end position="82"/>
    </location>
</feature>